<evidence type="ECO:0000313" key="3">
    <source>
        <dbReference type="EMBL" id="SDM02042.1"/>
    </source>
</evidence>
<dbReference type="GO" id="GO:0044877">
    <property type="term" value="F:protein-containing complex binding"/>
    <property type="evidence" value="ECO:0007669"/>
    <property type="project" value="TreeGrafter"/>
</dbReference>
<proteinExistence type="predicted"/>
<dbReference type="RefSeq" id="WP_091767636.1">
    <property type="nucleotide sequence ID" value="NZ_FNHG01000004.1"/>
</dbReference>
<feature type="transmembrane region" description="Helical" evidence="1">
    <location>
        <begin position="316"/>
        <end position="336"/>
    </location>
</feature>
<dbReference type="PANTHER" id="PTHR12126">
    <property type="entry name" value="NADH-UBIQUINONE OXIDOREDUCTASE 39 KDA SUBUNIT-RELATED"/>
    <property type="match status" value="1"/>
</dbReference>
<dbReference type="InterPro" id="IPR051207">
    <property type="entry name" value="ComplexI_NDUFA9_subunit"/>
</dbReference>
<dbReference type="Gene3D" id="3.40.50.720">
    <property type="entry name" value="NAD(P)-binding Rossmann-like Domain"/>
    <property type="match status" value="1"/>
</dbReference>
<organism evidence="3 4">
    <name type="scientific">Maricaulis salignorans</name>
    <dbReference type="NCBI Taxonomy" id="144026"/>
    <lineage>
        <taxon>Bacteria</taxon>
        <taxon>Pseudomonadati</taxon>
        <taxon>Pseudomonadota</taxon>
        <taxon>Alphaproteobacteria</taxon>
        <taxon>Maricaulales</taxon>
        <taxon>Maricaulaceae</taxon>
        <taxon>Maricaulis</taxon>
    </lineage>
</organism>
<evidence type="ECO:0000256" key="1">
    <source>
        <dbReference type="SAM" id="Phobius"/>
    </source>
</evidence>
<reference evidence="3 4" key="1">
    <citation type="submission" date="2016-10" db="EMBL/GenBank/DDBJ databases">
        <authorList>
            <person name="de Groot N.N."/>
        </authorList>
    </citation>
    <scope>NUCLEOTIDE SEQUENCE [LARGE SCALE GENOMIC DNA]</scope>
    <source>
        <strain evidence="3 4">DSM 16077</strain>
    </source>
</reference>
<protein>
    <submittedName>
        <fullName evidence="3">Uncharacterized conserved protein YbjT, contains NAD(P)-binding and DUF2867 domains</fullName>
    </submittedName>
</protein>
<keyword evidence="1" id="KW-1133">Transmembrane helix</keyword>
<accession>A0A1G9PTC6</accession>
<feature type="transmembrane region" description="Helical" evidence="1">
    <location>
        <begin position="407"/>
        <end position="426"/>
    </location>
</feature>
<keyword evidence="4" id="KW-1185">Reference proteome</keyword>
<dbReference type="Proteomes" id="UP000199759">
    <property type="component" value="Unassembled WGS sequence"/>
</dbReference>
<dbReference type="Pfam" id="PF13781">
    <property type="entry name" value="DoxX_3"/>
    <property type="match status" value="1"/>
</dbReference>
<dbReference type="Pfam" id="PF13460">
    <property type="entry name" value="NAD_binding_10"/>
    <property type="match status" value="1"/>
</dbReference>
<gene>
    <name evidence="3" type="ORF">SAMN04488568_10426</name>
</gene>
<dbReference type="EMBL" id="FNHG01000004">
    <property type="protein sequence ID" value="SDM02042.1"/>
    <property type="molecule type" value="Genomic_DNA"/>
</dbReference>
<dbReference type="STRING" id="144026.SAMN04488568_10426"/>
<dbReference type="PANTHER" id="PTHR12126:SF11">
    <property type="entry name" value="NADH DEHYDROGENASE [UBIQUINONE] 1 ALPHA SUBCOMPLEX SUBUNIT 9, MITOCHONDRIAL"/>
    <property type="match status" value="1"/>
</dbReference>
<evidence type="ECO:0000313" key="4">
    <source>
        <dbReference type="Proteomes" id="UP000199759"/>
    </source>
</evidence>
<dbReference type="InterPro" id="IPR036291">
    <property type="entry name" value="NAD(P)-bd_dom_sf"/>
</dbReference>
<evidence type="ECO:0000259" key="2">
    <source>
        <dbReference type="Pfam" id="PF13460"/>
    </source>
</evidence>
<feature type="transmembrane region" description="Helical" evidence="1">
    <location>
        <begin position="380"/>
        <end position="401"/>
    </location>
</feature>
<dbReference type="InterPro" id="IPR016040">
    <property type="entry name" value="NAD(P)-bd_dom"/>
</dbReference>
<name>A0A1G9PTC6_9PROT</name>
<dbReference type="OrthoDB" id="5377001at2"/>
<feature type="transmembrane region" description="Helical" evidence="1">
    <location>
        <begin position="356"/>
        <end position="373"/>
    </location>
</feature>
<feature type="domain" description="NAD(P)-binding" evidence="2">
    <location>
        <begin position="7"/>
        <end position="148"/>
    </location>
</feature>
<dbReference type="AlphaFoldDB" id="A0A1G9PTC6"/>
<dbReference type="InterPro" id="IPR025695">
    <property type="entry name" value="DoxX-like"/>
</dbReference>
<dbReference type="SUPFAM" id="SSF51735">
    <property type="entry name" value="NAD(P)-binding Rossmann-fold domains"/>
    <property type="match status" value="1"/>
</dbReference>
<keyword evidence="1" id="KW-0472">Membrane</keyword>
<sequence length="431" mass="46262">MHILIAGATGFIGSHIAADLRRQGHTVTAAGRGIERARSLAPDLHWIACDFRHDGAADWRPRLAGIDAVINCVGVLQDGLGDHSRAAHVDGAAALFAACAETGVRRVIHISAVGADAASGSAYARDKQDGEAALKALDLDWVILRPSLVIARNVYGGTALVRALCGLPWLTPVVGGKQVFRPIGMEDLCAAISDLVQPDAPARVSWDVGGPQRVSMDELVRGYRRWLGFGKTRIWHVPRWLAAPAFGLGDALGWLGVRTSMRTTALKQLDFDVEGDPSDWIAATGATPRGFDACLASAPAGLQDRWHARLGFARPVARWVLGLYWLITGILSLTIARGDAYDVLQAAGYEPAMQTFLLWFGSAFDLSMGLAMLAKWRVRLISAIMIAGTFAYILALSLTLPSLWADALGPILKVFPMMALALMIAATEDER</sequence>
<keyword evidence="1" id="KW-0812">Transmembrane</keyword>